<evidence type="ECO:0000256" key="5">
    <source>
        <dbReference type="SAM" id="SignalP"/>
    </source>
</evidence>
<comment type="caution">
    <text evidence="7">The sequence shown here is derived from an EMBL/GenBank/DDBJ whole genome shotgun (WGS) entry which is preliminary data.</text>
</comment>
<dbReference type="InterPro" id="IPR039424">
    <property type="entry name" value="SBP_5"/>
</dbReference>
<organism evidence="7 8">
    <name type="scientific">Martelella mangrovi</name>
    <dbReference type="NCBI Taxonomy" id="1397477"/>
    <lineage>
        <taxon>Bacteria</taxon>
        <taxon>Pseudomonadati</taxon>
        <taxon>Pseudomonadota</taxon>
        <taxon>Alphaproteobacteria</taxon>
        <taxon>Hyphomicrobiales</taxon>
        <taxon>Aurantimonadaceae</taxon>
        <taxon>Martelella</taxon>
    </lineage>
</organism>
<proteinExistence type="inferred from homology"/>
<dbReference type="PANTHER" id="PTHR30290:SF10">
    <property type="entry name" value="PERIPLASMIC OLIGOPEPTIDE-BINDING PROTEIN-RELATED"/>
    <property type="match status" value="1"/>
</dbReference>
<feature type="domain" description="Solute-binding protein family 5" evidence="6">
    <location>
        <begin position="76"/>
        <end position="446"/>
    </location>
</feature>
<evidence type="ECO:0000313" key="7">
    <source>
        <dbReference type="EMBL" id="MET3600422.1"/>
    </source>
</evidence>
<evidence type="ECO:0000259" key="6">
    <source>
        <dbReference type="Pfam" id="PF00496"/>
    </source>
</evidence>
<dbReference type="SUPFAM" id="SSF53850">
    <property type="entry name" value="Periplasmic binding protein-like II"/>
    <property type="match status" value="1"/>
</dbReference>
<dbReference type="EMBL" id="JBEPLY010000007">
    <property type="protein sequence ID" value="MET3600422.1"/>
    <property type="molecule type" value="Genomic_DNA"/>
</dbReference>
<dbReference type="Gene3D" id="3.40.190.10">
    <property type="entry name" value="Periplasmic binding protein-like II"/>
    <property type="match status" value="1"/>
</dbReference>
<gene>
    <name evidence="7" type="ORF">ABID12_002371</name>
</gene>
<evidence type="ECO:0000256" key="4">
    <source>
        <dbReference type="ARBA" id="ARBA00022729"/>
    </source>
</evidence>
<dbReference type="RefSeq" id="WP_354434360.1">
    <property type="nucleotide sequence ID" value="NZ_JBEPLY010000007.1"/>
</dbReference>
<dbReference type="InterPro" id="IPR030678">
    <property type="entry name" value="Peptide/Ni-bd"/>
</dbReference>
<dbReference type="Gene3D" id="3.10.105.10">
    <property type="entry name" value="Dipeptide-binding Protein, Domain 3"/>
    <property type="match status" value="1"/>
</dbReference>
<feature type="signal peptide" evidence="5">
    <location>
        <begin position="1"/>
        <end position="25"/>
    </location>
</feature>
<dbReference type="Pfam" id="PF00496">
    <property type="entry name" value="SBP_bac_5"/>
    <property type="match status" value="1"/>
</dbReference>
<protein>
    <submittedName>
        <fullName evidence="7">Peptide/nickel transport system substrate-binding protein</fullName>
    </submittedName>
</protein>
<evidence type="ECO:0000256" key="2">
    <source>
        <dbReference type="ARBA" id="ARBA00005695"/>
    </source>
</evidence>
<evidence type="ECO:0000256" key="3">
    <source>
        <dbReference type="ARBA" id="ARBA00022448"/>
    </source>
</evidence>
<keyword evidence="8" id="KW-1185">Reference proteome</keyword>
<feature type="chain" id="PRO_5045256733" evidence="5">
    <location>
        <begin position="26"/>
        <end position="533"/>
    </location>
</feature>
<dbReference type="PIRSF" id="PIRSF002741">
    <property type="entry name" value="MppA"/>
    <property type="match status" value="1"/>
</dbReference>
<accession>A0ABV2IDX3</accession>
<dbReference type="PANTHER" id="PTHR30290">
    <property type="entry name" value="PERIPLASMIC BINDING COMPONENT OF ABC TRANSPORTER"/>
    <property type="match status" value="1"/>
</dbReference>
<reference evidence="7 8" key="1">
    <citation type="submission" date="2024-06" db="EMBL/GenBank/DDBJ databases">
        <title>Genomic Encyclopedia of Type Strains, Phase IV (KMG-IV): sequencing the most valuable type-strain genomes for metagenomic binning, comparative biology and taxonomic classification.</title>
        <authorList>
            <person name="Goeker M."/>
        </authorList>
    </citation>
    <scope>NUCLEOTIDE SEQUENCE [LARGE SCALE GENOMIC DNA]</scope>
    <source>
        <strain evidence="7 8">DSM 28102</strain>
    </source>
</reference>
<dbReference type="InterPro" id="IPR000914">
    <property type="entry name" value="SBP_5_dom"/>
</dbReference>
<sequence length="533" mass="58743">MKFMKTSLLCLTALTLPAAMTPALAATPQDALVMAYNIDAISSFDPAQIAEVVTDEIVMNTCDALVNYDPEDEASFVPALAESWDVSDDGLQITFHLKDDIVFPDGTPGTADDLLWSMKRVVNLGFGNSASLTEYGFTKETIDDLITAPDESTIVMKLDKPYPLNLVLASVAANRVSVMLNRAEVEANEKDGDLGNAYLQDRTACVGPYHLARWNPGEAVILEANENYNGPKPNLSRVMIRHVVETGTQRLLLEKGDIDIARNLAPEDLAELPDADGVEVVRTLIPSMFYMGMNTQEEPFDDPKVRLAMRYLIDYQGLSKTVIDGVGVARASFVPLGSFGALDEAAGEPFSLDIDKAKALLAEAGYPDGFEVTLLVGSHPYGTPIAQQIQQAASQAGITFNIERMSNAQLYSRNRGRDFQAALLGFKTNVPDANGMASRFVYNPDNSFDAKLTQYPAWRSGYFDEEMNARVQAALFEKDPQKRAEMYHALQEDIMQQGPMAYVMQTMNSAAKRETLHDWTWNGFRIYYGKATK</sequence>
<dbReference type="Proteomes" id="UP001549164">
    <property type="component" value="Unassembled WGS sequence"/>
</dbReference>
<dbReference type="Gene3D" id="3.90.76.10">
    <property type="entry name" value="Dipeptide-binding Protein, Domain 1"/>
    <property type="match status" value="1"/>
</dbReference>
<comment type="similarity">
    <text evidence="2">Belongs to the bacterial solute-binding protein 5 family.</text>
</comment>
<evidence type="ECO:0000313" key="8">
    <source>
        <dbReference type="Proteomes" id="UP001549164"/>
    </source>
</evidence>
<dbReference type="CDD" id="cd08512">
    <property type="entry name" value="PBP2_NikA_DppA_OppA_like_7"/>
    <property type="match status" value="1"/>
</dbReference>
<name>A0ABV2IDX3_9HYPH</name>
<keyword evidence="3" id="KW-0813">Transport</keyword>
<evidence type="ECO:0000256" key="1">
    <source>
        <dbReference type="ARBA" id="ARBA00004418"/>
    </source>
</evidence>
<keyword evidence="4 5" id="KW-0732">Signal</keyword>
<comment type="subcellular location">
    <subcellularLocation>
        <location evidence="1">Periplasm</location>
    </subcellularLocation>
</comment>